<dbReference type="SUPFAM" id="SSF51556">
    <property type="entry name" value="Metallo-dependent hydrolases"/>
    <property type="match status" value="1"/>
</dbReference>
<evidence type="ECO:0000259" key="3">
    <source>
        <dbReference type="Pfam" id="PF07969"/>
    </source>
</evidence>
<dbReference type="Gene3D" id="3.30.1490.130">
    <property type="entry name" value="D-aminoacylase. Domain 3"/>
    <property type="match status" value="1"/>
</dbReference>
<dbReference type="EMBL" id="JAINVV010000004">
    <property type="protein sequence ID" value="MBY8822452.1"/>
    <property type="molecule type" value="Genomic_DNA"/>
</dbReference>
<evidence type="ECO:0000313" key="5">
    <source>
        <dbReference type="Proteomes" id="UP000706039"/>
    </source>
</evidence>
<feature type="domain" description="Amidohydrolase 3" evidence="3">
    <location>
        <begin position="91"/>
        <end position="292"/>
    </location>
</feature>
<dbReference type="Gene3D" id="2.30.40.10">
    <property type="entry name" value="Urease, subunit C, domain 1"/>
    <property type="match status" value="1"/>
</dbReference>
<dbReference type="InterPro" id="IPR023100">
    <property type="entry name" value="D-aminoacylase_insert_dom_sf"/>
</dbReference>
<dbReference type="InterPro" id="IPR013108">
    <property type="entry name" value="Amidohydro_3"/>
</dbReference>
<dbReference type="PANTHER" id="PTHR11113:SF14">
    <property type="entry name" value="N-ACETYLGLUCOSAMINE-6-PHOSPHATE DEACETYLASE"/>
    <property type="match status" value="1"/>
</dbReference>
<feature type="domain" description="Amidohydrolase 3" evidence="3">
    <location>
        <begin position="409"/>
        <end position="506"/>
    </location>
</feature>
<dbReference type="Proteomes" id="UP000706039">
    <property type="component" value="Unassembled WGS sequence"/>
</dbReference>
<sequence length="528" mass="55978">MVRQRRPQLLPATDLQARRREALIRRPLPAGLIALAVALLAIAPASAEDLLIENASVVDGTGTKPVTADVRIRGDRIVAIGALDAEAGETVVDARGLTLAPGFIDTHSHHASGLAENPDASVVVSQGITTIVAGQDGGSVVPLSGFFKALGDKPAAINVASYSGHNSLRGAVLGQDFKRKATPAEVGKMRALLADDMAAGAIGLSTGLEYDPGIYSDKGEVLSLAREAAKHHGRYISHLRSEDRDVWAALDELVDIGRKTGMPVQVSHAKLAMTDWWGQADRFLSVLDKARAEGIDATLDVYPYPYWHSTLTVLWPERNFGDRPTAEFILKHLVPAKGLLIAGFPPEPGLAGKTVAVIAAQRGTDEVSTLMALVDEIERAKSGANVIATSMDERDIAKFVAWPHANISSDGAIGGRHPRGAGAFTRALRIYVRETGLLTIEQAIHKMTALSAAHMGLKDRGVIRAGAFADLVLFDPATVTDRATTDDPTALSQGIARVWVNGALVFNGGKSTGAHPGRVLRREGTIAR</sequence>
<reference evidence="4 5" key="1">
    <citation type="submission" date="2021-08" db="EMBL/GenBank/DDBJ databases">
        <authorList>
            <person name="Tuo L."/>
        </authorList>
    </citation>
    <scope>NUCLEOTIDE SEQUENCE [LARGE SCALE GENOMIC DNA]</scope>
    <source>
        <strain evidence="4 5">JCM 31229</strain>
    </source>
</reference>
<dbReference type="PANTHER" id="PTHR11113">
    <property type="entry name" value="N-ACETYLGLUCOSAMINE-6-PHOSPHATE DEACETYLASE"/>
    <property type="match status" value="1"/>
</dbReference>
<name>A0ABS7PPT5_9SPHN</name>
<evidence type="ECO:0000313" key="4">
    <source>
        <dbReference type="EMBL" id="MBY8822452.1"/>
    </source>
</evidence>
<dbReference type="InterPro" id="IPR032466">
    <property type="entry name" value="Metal_Hydrolase"/>
</dbReference>
<dbReference type="SUPFAM" id="SSF51338">
    <property type="entry name" value="Composite domain of metallo-dependent hydrolases"/>
    <property type="match status" value="1"/>
</dbReference>
<dbReference type="RefSeq" id="WP_222989531.1">
    <property type="nucleotide sequence ID" value="NZ_JAINVV010000004.1"/>
</dbReference>
<dbReference type="InterPro" id="IPR011059">
    <property type="entry name" value="Metal-dep_hydrolase_composite"/>
</dbReference>
<protein>
    <submittedName>
        <fullName evidence="4">D-aminoacylase</fullName>
    </submittedName>
</protein>
<gene>
    <name evidence="4" type="ORF">K7G82_09125</name>
</gene>
<keyword evidence="5" id="KW-1185">Reference proteome</keyword>
<comment type="caution">
    <text evidence="4">The sequence shown here is derived from an EMBL/GenBank/DDBJ whole genome shotgun (WGS) entry which is preliminary data.</text>
</comment>
<dbReference type="CDD" id="cd01297">
    <property type="entry name" value="D-aminoacylase"/>
    <property type="match status" value="1"/>
</dbReference>
<dbReference type="Pfam" id="PF07969">
    <property type="entry name" value="Amidohydro_3"/>
    <property type="match status" value="2"/>
</dbReference>
<proteinExistence type="inferred from homology"/>
<dbReference type="Gene3D" id="3.20.20.140">
    <property type="entry name" value="Metal-dependent hydrolases"/>
    <property type="match status" value="1"/>
</dbReference>
<organism evidence="4 5">
    <name type="scientific">Sphingomonas colocasiae</name>
    <dbReference type="NCBI Taxonomy" id="1848973"/>
    <lineage>
        <taxon>Bacteria</taxon>
        <taxon>Pseudomonadati</taxon>
        <taxon>Pseudomonadota</taxon>
        <taxon>Alphaproteobacteria</taxon>
        <taxon>Sphingomonadales</taxon>
        <taxon>Sphingomonadaceae</taxon>
        <taxon>Sphingomonas</taxon>
    </lineage>
</organism>
<evidence type="ECO:0000256" key="2">
    <source>
        <dbReference type="ARBA" id="ARBA00022801"/>
    </source>
</evidence>
<keyword evidence="2" id="KW-0378">Hydrolase</keyword>
<accession>A0ABS7PPT5</accession>
<evidence type="ECO:0000256" key="1">
    <source>
        <dbReference type="ARBA" id="ARBA00010716"/>
    </source>
</evidence>
<comment type="similarity">
    <text evidence="1">Belongs to the metallo-dependent hydrolases superfamily. NagA family.</text>
</comment>